<organism evidence="3 4">
    <name type="scientific">Stylophora pistillata</name>
    <name type="common">Smooth cauliflower coral</name>
    <dbReference type="NCBI Taxonomy" id="50429"/>
    <lineage>
        <taxon>Eukaryota</taxon>
        <taxon>Metazoa</taxon>
        <taxon>Cnidaria</taxon>
        <taxon>Anthozoa</taxon>
        <taxon>Hexacorallia</taxon>
        <taxon>Scleractinia</taxon>
        <taxon>Astrocoeniina</taxon>
        <taxon>Pocilloporidae</taxon>
        <taxon>Stylophora</taxon>
    </lineage>
</organism>
<dbReference type="GO" id="GO:0043122">
    <property type="term" value="P:regulation of canonical NF-kappaB signal transduction"/>
    <property type="evidence" value="ECO:0007669"/>
    <property type="project" value="TreeGrafter"/>
</dbReference>
<dbReference type="Pfam" id="PF21355">
    <property type="entry name" value="TRAF-mep_MATH"/>
    <property type="match status" value="1"/>
</dbReference>
<evidence type="ECO:0000313" key="4">
    <source>
        <dbReference type="Proteomes" id="UP000225706"/>
    </source>
</evidence>
<evidence type="ECO:0000259" key="2">
    <source>
        <dbReference type="PROSITE" id="PS50144"/>
    </source>
</evidence>
<feature type="region of interest" description="Disordered" evidence="1">
    <location>
        <begin position="131"/>
        <end position="152"/>
    </location>
</feature>
<reference evidence="4" key="1">
    <citation type="journal article" date="2017" name="bioRxiv">
        <title>Comparative analysis of the genomes of Stylophora pistillata and Acropora digitifera provides evidence for extensive differences between species of corals.</title>
        <authorList>
            <person name="Voolstra C.R."/>
            <person name="Li Y."/>
            <person name="Liew Y.J."/>
            <person name="Baumgarten S."/>
            <person name="Zoccola D."/>
            <person name="Flot J.-F."/>
            <person name="Tambutte S."/>
            <person name="Allemand D."/>
            <person name="Aranda M."/>
        </authorList>
    </citation>
    <scope>NUCLEOTIDE SEQUENCE [LARGE SCALE GENOMIC DNA]</scope>
</reference>
<keyword evidence="3" id="KW-0675">Receptor</keyword>
<evidence type="ECO:0000256" key="1">
    <source>
        <dbReference type="SAM" id="MobiDB-lite"/>
    </source>
</evidence>
<dbReference type="InterPro" id="IPR002083">
    <property type="entry name" value="MATH/TRAF_dom"/>
</dbReference>
<keyword evidence="4" id="KW-1185">Reference proteome</keyword>
<feature type="region of interest" description="Disordered" evidence="1">
    <location>
        <begin position="1"/>
        <end position="98"/>
    </location>
</feature>
<dbReference type="EMBL" id="LSMT01000470">
    <property type="protein sequence ID" value="PFX17488.1"/>
    <property type="molecule type" value="Genomic_DNA"/>
</dbReference>
<dbReference type="PANTHER" id="PTHR10131:SF94">
    <property type="entry name" value="TNF RECEPTOR-ASSOCIATED FACTOR 4"/>
    <property type="match status" value="1"/>
</dbReference>
<dbReference type="Proteomes" id="UP000225706">
    <property type="component" value="Unassembled WGS sequence"/>
</dbReference>
<dbReference type="InterPro" id="IPR008974">
    <property type="entry name" value="TRAF-like"/>
</dbReference>
<sequence>MSFKICYSSQETKEVNSDQTGSLSASRSNNSRGSVSDAETSYSEFTDVSQGHATSQMRARSNPTEPSMENLAFEEGLTSTNEEPEWTVGRRRNDLEQPRAYQLVDGGRHTTGSGEVSTFIHGNEMAGTMAVGGQSGEGSCTVQEKDSIAGPTASSYARQSLRMDNDDVSGHSICNGGDGNVLLQEDQVEQDVWMERPEHLPFPQQEGGIQVNGLSVPIQETELCRSSESGTCQTRDQGCASSHPLQETERPAARRLREPSGLLACQQPCHDGFVNVVSSLGQIEQPIEHACERQEIRLWKVQLDRQAGDNGFVPAVFSSAIDSDSFEYKFGVRMYPNGVGDGRGRSAAQVATRSKGNPKETCMILEFTEVRQLCQVDCNGEVPSIVSPAFYSDEYEHKFGIRMYPCGLGEGRNRLMAVFIQMMSGKYDNIHARWPFTPRITISILDLSGNERQISQIIQAKPNMVAFQKPTEEISRTGCGLVKFAPIEEVFGAPYVTDDKLFLKVKFSF</sequence>
<dbReference type="OrthoDB" id="6499288at2759"/>
<feature type="compositionally biased region" description="Polar residues" evidence="1">
    <location>
        <begin position="17"/>
        <end position="67"/>
    </location>
</feature>
<feature type="domain" description="MATH" evidence="2">
    <location>
        <begin position="357"/>
        <end position="507"/>
    </location>
</feature>
<comment type="caution">
    <text evidence="3">The sequence shown here is derived from an EMBL/GenBank/DDBJ whole genome shotgun (WGS) entry which is preliminary data.</text>
</comment>
<dbReference type="PANTHER" id="PTHR10131">
    <property type="entry name" value="TNF RECEPTOR ASSOCIATED FACTOR"/>
    <property type="match status" value="1"/>
</dbReference>
<gene>
    <name evidence="3" type="primary">Traf1</name>
    <name evidence="3" type="ORF">AWC38_SpisGene18183</name>
</gene>
<name>A0A2B4RMD5_STYPI</name>
<proteinExistence type="predicted"/>
<dbReference type="Gene3D" id="2.60.210.10">
    <property type="entry name" value="Apoptosis, Tumor Necrosis Factor Receptor Associated Protein 2, Chain A"/>
    <property type="match status" value="1"/>
</dbReference>
<dbReference type="InterPro" id="IPR049342">
    <property type="entry name" value="TRAF1-6_MATH_dom"/>
</dbReference>
<dbReference type="PROSITE" id="PS50144">
    <property type="entry name" value="MATH"/>
    <property type="match status" value="1"/>
</dbReference>
<dbReference type="SUPFAM" id="SSF49599">
    <property type="entry name" value="TRAF domain-like"/>
    <property type="match status" value="1"/>
</dbReference>
<dbReference type="STRING" id="50429.A0A2B4RMD5"/>
<accession>A0A2B4RMD5</accession>
<evidence type="ECO:0000313" key="3">
    <source>
        <dbReference type="EMBL" id="PFX17488.1"/>
    </source>
</evidence>
<protein>
    <submittedName>
        <fullName evidence="3">TNF receptor-associated factor 1</fullName>
    </submittedName>
</protein>
<dbReference type="AlphaFoldDB" id="A0A2B4RMD5"/>